<evidence type="ECO:0000256" key="4">
    <source>
        <dbReference type="ARBA" id="ARBA00022787"/>
    </source>
</evidence>
<evidence type="ECO:0000259" key="8">
    <source>
        <dbReference type="Pfam" id="PF10568"/>
    </source>
</evidence>
<evidence type="ECO:0000256" key="6">
    <source>
        <dbReference type="ARBA" id="ARBA00023128"/>
    </source>
</evidence>
<name>A0A2P7ZQC8_9PEZI</name>
<dbReference type="GO" id="GO:0001401">
    <property type="term" value="C:SAM complex"/>
    <property type="evidence" value="ECO:0007669"/>
    <property type="project" value="InterPro"/>
</dbReference>
<dbReference type="STRING" id="40998.A0A2P7ZQC8"/>
<dbReference type="InterPro" id="IPR033468">
    <property type="entry name" value="Metaxin_GST"/>
</dbReference>
<dbReference type="Pfam" id="PF10568">
    <property type="entry name" value="Tom37"/>
    <property type="match status" value="1"/>
</dbReference>
<feature type="domain" description="Metaxin glutathione S-transferase" evidence="9">
    <location>
        <begin position="208"/>
        <end position="269"/>
    </location>
</feature>
<gene>
    <name evidence="10" type="ORF">B9Z65_364</name>
</gene>
<keyword evidence="7" id="KW-0472">Membrane</keyword>
<sequence length="428" mass="48041">MRLHILGPAFGCPSIDAQCNAAVALVKQEASKQGKKWELVCAVDNFEDLPFLEDEERLYHGFSSIARHLRDEQLPAEYAATEAFIESNGRTLLDVSLYVSYENYAAKTRPSFSYILPWYSNYFIPPERRAAARRRTVHLGITGIDMDDVHESVLDQPENMSAAERRFDEETKSRARTLLGRRHTVKSMLRSSAAAGAFKLKNLADNFYEPLVDLLGGKKYLTSDTELSRVDCLAYGYLSLLLYPKVPQAWAAEIMRKEYPSLVQYIDRVRDEVQLQVRDEVAQNMLRDTRKDDTILPWISVVRPAMLRQLTSCGHALLRQTPLAPQSSPMVAEDKSHARSTIHDLLPHAASLTIGTLFLGGCLLYRQGIWPQGEQVHFFGKKRLADYGAAGSALAVLSGFSSQVNSREPRPAQQELPGQAIVDVEVVQ</sequence>
<dbReference type="PANTHER" id="PTHR12289:SF41">
    <property type="entry name" value="FAILED AXON CONNECTIONS-RELATED"/>
    <property type="match status" value="1"/>
</dbReference>
<feature type="domain" description="Mitochondrial outer membrane transport complex Sam37/metaxin N-terminal" evidence="8">
    <location>
        <begin position="19"/>
        <end position="129"/>
    </location>
</feature>
<organism evidence="10 11">
    <name type="scientific">Elsinoe australis</name>
    <dbReference type="NCBI Taxonomy" id="40998"/>
    <lineage>
        <taxon>Eukaryota</taxon>
        <taxon>Fungi</taxon>
        <taxon>Dikarya</taxon>
        <taxon>Ascomycota</taxon>
        <taxon>Pezizomycotina</taxon>
        <taxon>Dothideomycetes</taxon>
        <taxon>Dothideomycetidae</taxon>
        <taxon>Myriangiales</taxon>
        <taxon>Elsinoaceae</taxon>
        <taxon>Elsinoe</taxon>
    </lineage>
</organism>
<evidence type="ECO:0000256" key="7">
    <source>
        <dbReference type="ARBA" id="ARBA00023136"/>
    </source>
</evidence>
<dbReference type="GO" id="GO:0015031">
    <property type="term" value="P:protein transport"/>
    <property type="evidence" value="ECO:0007669"/>
    <property type="project" value="UniProtKB-KW"/>
</dbReference>
<evidence type="ECO:0000256" key="3">
    <source>
        <dbReference type="ARBA" id="ARBA00022448"/>
    </source>
</evidence>
<keyword evidence="6" id="KW-0496">Mitochondrion</keyword>
<comment type="similarity">
    <text evidence="2">Belongs to the metaxin family.</text>
</comment>
<dbReference type="PANTHER" id="PTHR12289">
    <property type="entry name" value="METAXIN RELATED"/>
    <property type="match status" value="1"/>
</dbReference>
<dbReference type="Proteomes" id="UP000243723">
    <property type="component" value="Unassembled WGS sequence"/>
</dbReference>
<comment type="caution">
    <text evidence="10">The sequence shown here is derived from an EMBL/GenBank/DDBJ whole genome shotgun (WGS) entry which is preliminary data.</text>
</comment>
<dbReference type="AlphaFoldDB" id="A0A2P7ZQC8"/>
<dbReference type="SUPFAM" id="SSF47616">
    <property type="entry name" value="GST C-terminal domain-like"/>
    <property type="match status" value="1"/>
</dbReference>
<evidence type="ECO:0000259" key="9">
    <source>
        <dbReference type="Pfam" id="PF17171"/>
    </source>
</evidence>
<keyword evidence="11" id="KW-1185">Reference proteome</keyword>
<dbReference type="Pfam" id="PF17171">
    <property type="entry name" value="GST_C_6"/>
    <property type="match status" value="1"/>
</dbReference>
<proteinExistence type="inferred from homology"/>
<keyword evidence="4" id="KW-1000">Mitochondrion outer membrane</keyword>
<dbReference type="InterPro" id="IPR019564">
    <property type="entry name" value="Sam37/metaxin_N"/>
</dbReference>
<comment type="subcellular location">
    <subcellularLocation>
        <location evidence="1">Mitochondrion outer membrane</location>
    </subcellularLocation>
</comment>
<accession>A0A2P7ZQC8</accession>
<dbReference type="EMBL" id="NHZQ01000138">
    <property type="protein sequence ID" value="PSK50420.1"/>
    <property type="molecule type" value="Genomic_DNA"/>
</dbReference>
<dbReference type="InterPro" id="IPR036282">
    <property type="entry name" value="Glutathione-S-Trfase_C_sf"/>
</dbReference>
<dbReference type="GO" id="GO:0007005">
    <property type="term" value="P:mitochondrion organization"/>
    <property type="evidence" value="ECO:0007669"/>
    <property type="project" value="TreeGrafter"/>
</dbReference>
<evidence type="ECO:0000256" key="1">
    <source>
        <dbReference type="ARBA" id="ARBA00004294"/>
    </source>
</evidence>
<reference evidence="10 11" key="1">
    <citation type="submission" date="2017-05" db="EMBL/GenBank/DDBJ databases">
        <title>Draft genome sequence of Elsinoe australis.</title>
        <authorList>
            <person name="Cheng Q."/>
        </authorList>
    </citation>
    <scope>NUCLEOTIDE SEQUENCE [LARGE SCALE GENOMIC DNA]</scope>
    <source>
        <strain evidence="10 11">NL1</strain>
    </source>
</reference>
<keyword evidence="3" id="KW-0813">Transport</keyword>
<evidence type="ECO:0000313" key="11">
    <source>
        <dbReference type="Proteomes" id="UP000243723"/>
    </source>
</evidence>
<dbReference type="OrthoDB" id="5835136at2759"/>
<dbReference type="InterPro" id="IPR050931">
    <property type="entry name" value="Mito_Protein_Transport_Metaxin"/>
</dbReference>
<protein>
    <submittedName>
        <fullName evidence="10">Uncharacterized protein</fullName>
    </submittedName>
</protein>
<evidence type="ECO:0000256" key="2">
    <source>
        <dbReference type="ARBA" id="ARBA00009170"/>
    </source>
</evidence>
<keyword evidence="5" id="KW-0653">Protein transport</keyword>
<evidence type="ECO:0000256" key="5">
    <source>
        <dbReference type="ARBA" id="ARBA00022927"/>
    </source>
</evidence>
<evidence type="ECO:0000313" key="10">
    <source>
        <dbReference type="EMBL" id="PSK50420.1"/>
    </source>
</evidence>